<feature type="transmembrane region" description="Helical" evidence="1">
    <location>
        <begin position="173"/>
        <end position="191"/>
    </location>
</feature>
<name>A0A382XQL9_9ZZZZ</name>
<keyword evidence="1" id="KW-0812">Transmembrane</keyword>
<feature type="transmembrane region" description="Helical" evidence="1">
    <location>
        <begin position="53"/>
        <end position="75"/>
    </location>
</feature>
<evidence type="ECO:0000256" key="1">
    <source>
        <dbReference type="SAM" id="Phobius"/>
    </source>
</evidence>
<feature type="transmembrane region" description="Helical" evidence="1">
    <location>
        <begin position="21"/>
        <end position="41"/>
    </location>
</feature>
<protein>
    <submittedName>
        <fullName evidence="2">Uncharacterized protein</fullName>
    </submittedName>
</protein>
<keyword evidence="1" id="KW-0472">Membrane</keyword>
<gene>
    <name evidence="2" type="ORF">METZ01_LOCUS425799</name>
</gene>
<reference evidence="2" key="1">
    <citation type="submission" date="2018-05" db="EMBL/GenBank/DDBJ databases">
        <authorList>
            <person name="Lanie J.A."/>
            <person name="Ng W.-L."/>
            <person name="Kazmierczak K.M."/>
            <person name="Andrzejewski T.M."/>
            <person name="Davidsen T.M."/>
            <person name="Wayne K.J."/>
            <person name="Tettelin H."/>
            <person name="Glass J.I."/>
            <person name="Rusch D."/>
            <person name="Podicherti R."/>
            <person name="Tsui H.-C.T."/>
            <person name="Winkler M.E."/>
        </authorList>
    </citation>
    <scope>NUCLEOTIDE SEQUENCE</scope>
</reference>
<dbReference type="EMBL" id="UINC01169419">
    <property type="protein sequence ID" value="SVD72945.1"/>
    <property type="molecule type" value="Genomic_DNA"/>
</dbReference>
<keyword evidence="1" id="KW-1133">Transmembrane helix</keyword>
<proteinExistence type="predicted"/>
<organism evidence="2">
    <name type="scientific">marine metagenome</name>
    <dbReference type="NCBI Taxonomy" id="408172"/>
    <lineage>
        <taxon>unclassified sequences</taxon>
        <taxon>metagenomes</taxon>
        <taxon>ecological metagenomes</taxon>
    </lineage>
</organism>
<accession>A0A382XQL9</accession>
<feature type="transmembrane region" description="Helical" evidence="1">
    <location>
        <begin position="148"/>
        <end position="167"/>
    </location>
</feature>
<feature type="non-terminal residue" evidence="2">
    <location>
        <position position="248"/>
    </location>
</feature>
<feature type="transmembrane region" description="Helical" evidence="1">
    <location>
        <begin position="115"/>
        <end position="136"/>
    </location>
</feature>
<feature type="transmembrane region" description="Helical" evidence="1">
    <location>
        <begin position="87"/>
        <end position="109"/>
    </location>
</feature>
<dbReference type="AlphaFoldDB" id="A0A382XQL9"/>
<sequence>MIKDILNFIRFQTQDIEHYNQYSIALILFIIVVLEIPSPMLYGGYDMGGVFDIVIDMVFAILFVVITARFLVYWFARKDIQYSFPTVLNFFGVLSIGVSIAGIVFGIIASSFDSSSMAALTVIILFVLYSYFVMTITTSKATGITKAYALSGILIATIIVQIIAQTALQFMNLFWIILGIIVLLLIIFKWLSMSKPSNFAKGVAKAQLKAYETAQIKHPESSKAELITEAISSRLNVLKYYPIEQIRD</sequence>
<evidence type="ECO:0000313" key="2">
    <source>
        <dbReference type="EMBL" id="SVD72945.1"/>
    </source>
</evidence>